<feature type="transmembrane region" description="Helical" evidence="2">
    <location>
        <begin position="123"/>
        <end position="143"/>
    </location>
</feature>
<keyword evidence="2" id="KW-1133">Transmembrane helix</keyword>
<dbReference type="NCBIfam" id="NF037959">
    <property type="entry name" value="MFS_SpdSyn"/>
    <property type="match status" value="1"/>
</dbReference>
<organism evidence="3 4">
    <name type="scientific">Phreatobacter oligotrophus</name>
    <dbReference type="NCBI Taxonomy" id="1122261"/>
    <lineage>
        <taxon>Bacteria</taxon>
        <taxon>Pseudomonadati</taxon>
        <taxon>Pseudomonadota</taxon>
        <taxon>Alphaproteobacteria</taxon>
        <taxon>Hyphomicrobiales</taxon>
        <taxon>Phreatobacteraceae</taxon>
        <taxon>Phreatobacter</taxon>
    </lineage>
</organism>
<evidence type="ECO:0000256" key="2">
    <source>
        <dbReference type="SAM" id="Phobius"/>
    </source>
</evidence>
<dbReference type="PANTHER" id="PTHR43317">
    <property type="entry name" value="THERMOSPERMINE SYNTHASE ACAULIS5"/>
    <property type="match status" value="1"/>
</dbReference>
<evidence type="ECO:0008006" key="5">
    <source>
        <dbReference type="Google" id="ProtNLM"/>
    </source>
</evidence>
<accession>A0A2T4Z2L9</accession>
<dbReference type="RefSeq" id="WP_108177863.1">
    <property type="nucleotide sequence ID" value="NZ_PZZL01000005.1"/>
</dbReference>
<feature type="transmembrane region" description="Helical" evidence="2">
    <location>
        <begin position="434"/>
        <end position="453"/>
    </location>
</feature>
<keyword evidence="4" id="KW-1185">Reference proteome</keyword>
<reference evidence="3 4" key="1">
    <citation type="submission" date="2018-04" db="EMBL/GenBank/DDBJ databases">
        <title>Genomic Encyclopedia of Archaeal and Bacterial Type Strains, Phase II (KMG-II): from individual species to whole genera.</title>
        <authorList>
            <person name="Goeker M."/>
        </authorList>
    </citation>
    <scope>NUCLEOTIDE SEQUENCE [LARGE SCALE GENOMIC DNA]</scope>
    <source>
        <strain evidence="3 4">DSM 25521</strain>
    </source>
</reference>
<dbReference type="PANTHER" id="PTHR43317:SF1">
    <property type="entry name" value="THERMOSPERMINE SYNTHASE ACAULIS5"/>
    <property type="match status" value="1"/>
</dbReference>
<feature type="transmembrane region" description="Helical" evidence="2">
    <location>
        <begin position="21"/>
        <end position="39"/>
    </location>
</feature>
<feature type="transmembrane region" description="Helical" evidence="2">
    <location>
        <begin position="197"/>
        <end position="220"/>
    </location>
</feature>
<keyword evidence="2" id="KW-0472">Membrane</keyword>
<feature type="transmembrane region" description="Helical" evidence="2">
    <location>
        <begin position="294"/>
        <end position="315"/>
    </location>
</feature>
<feature type="transmembrane region" description="Helical" evidence="2">
    <location>
        <begin position="90"/>
        <end position="111"/>
    </location>
</feature>
<evidence type="ECO:0000313" key="3">
    <source>
        <dbReference type="EMBL" id="PTM55026.1"/>
    </source>
</evidence>
<keyword evidence="1" id="KW-0620">Polyamine biosynthesis</keyword>
<dbReference type="Gene3D" id="3.40.50.150">
    <property type="entry name" value="Vaccinia Virus protein VP39"/>
    <property type="match status" value="1"/>
</dbReference>
<name>A0A2T4Z2L9_9HYPH</name>
<feature type="transmembrane region" description="Helical" evidence="2">
    <location>
        <begin position="411"/>
        <end position="428"/>
    </location>
</feature>
<feature type="transmembrane region" description="Helical" evidence="2">
    <location>
        <begin position="267"/>
        <end position="287"/>
    </location>
</feature>
<dbReference type="SUPFAM" id="SSF53335">
    <property type="entry name" value="S-adenosyl-L-methionine-dependent methyltransferases"/>
    <property type="match status" value="1"/>
</dbReference>
<dbReference type="EMBL" id="PZZL01000005">
    <property type="protein sequence ID" value="PTM55026.1"/>
    <property type="molecule type" value="Genomic_DNA"/>
</dbReference>
<dbReference type="AlphaFoldDB" id="A0A2T4Z2L9"/>
<dbReference type="GO" id="GO:0006596">
    <property type="term" value="P:polyamine biosynthetic process"/>
    <property type="evidence" value="ECO:0007669"/>
    <property type="project" value="UniProtKB-KW"/>
</dbReference>
<feature type="transmembrane region" description="Helical" evidence="2">
    <location>
        <begin position="356"/>
        <end position="379"/>
    </location>
</feature>
<feature type="transmembrane region" description="Helical" evidence="2">
    <location>
        <begin position="241"/>
        <end position="261"/>
    </location>
</feature>
<feature type="transmembrane region" description="Helical" evidence="2">
    <location>
        <begin position="321"/>
        <end position="344"/>
    </location>
</feature>
<evidence type="ECO:0000313" key="4">
    <source>
        <dbReference type="Proteomes" id="UP000241808"/>
    </source>
</evidence>
<dbReference type="Proteomes" id="UP000241808">
    <property type="component" value="Unassembled WGS sequence"/>
</dbReference>
<proteinExistence type="predicted"/>
<feature type="transmembrane region" description="Helical" evidence="2">
    <location>
        <begin position="164"/>
        <end position="185"/>
    </location>
</feature>
<feature type="transmembrane region" description="Helical" evidence="2">
    <location>
        <begin position="59"/>
        <end position="78"/>
    </location>
</feature>
<dbReference type="InterPro" id="IPR029063">
    <property type="entry name" value="SAM-dependent_MTases_sf"/>
</dbReference>
<sequence>MSSLDPTMTQGLDGRSSTVMRLALPVFALGIFVSAFLLFSVQPLFTKMVLPKLGGAPGVWSVAMVFFQAVLLLGYLYAHGLTRWLAPRHAVAVHLALIVLVASLALPIGLAPGWGRPPVEGEAFWLLGLFAVSVGLPFFAVSANGPLLQAWFARTGHGAATDPYFLYGASNLGSFMALIAYPFVIEPLLPLNMQSGFWSLGFAGLGAIIALCGAMLLASPREAAAKAPPLASVRVGWGERAAWIGLSAVPSGLLVAVTAHVTTDVAAVPLLWVVPLAIFLLTFVLAFRDGAEKLHATMLAVQPALLAVLLISHVLGATVPWLLAAALHIGFFFVATMVCHGELYRRRPPVARLTEFYVLLSLGGVIGGAFASLVAPVLFSSLLEYPILLVATVLCRPGVMKGLAALGATRLLLAVLALVAFTLSPVVLKDTLAAVPVWAFLIAVLLLGGLTALSRERPVALMMSTALLAATAQKPDALNPPLARERSFFAVHEVTETASGNGRFLVHGTTVHGAERVRNADGSPVRDRPEPVSYFYRGGPYSEAIEAVRTLRGGRIGRVAVVGLGMGSLACHARPGEEWVFFEIDPVVVKIAQDQRLFRSLSACTPGARVVTGDGRLTLADEPQPYDLIILDAFSSNAVPVHLLTAEALAGYGAKLTPDGALLFNITNRSMELASVVAASAKANDMVTAAKADRNPIGDPDVTLLAKAEVAIVARSPRALGQLADDPNWRRVEAPASVRTWTDDYSNVVDAIRRRVLEP</sequence>
<evidence type="ECO:0000256" key="1">
    <source>
        <dbReference type="ARBA" id="ARBA00023115"/>
    </source>
</evidence>
<dbReference type="CDD" id="cd02440">
    <property type="entry name" value="AdoMet_MTases"/>
    <property type="match status" value="1"/>
</dbReference>
<keyword evidence="2" id="KW-0812">Transmembrane</keyword>
<comment type="caution">
    <text evidence="3">The sequence shown here is derived from an EMBL/GenBank/DDBJ whole genome shotgun (WGS) entry which is preliminary data.</text>
</comment>
<gene>
    <name evidence="3" type="ORF">C8P69_105176</name>
</gene>
<protein>
    <recommendedName>
        <fullName evidence="5">Spermidine synthase</fullName>
    </recommendedName>
</protein>
<dbReference type="OrthoDB" id="9761985at2"/>